<organism evidence="1 2">
    <name type="scientific">Brachionus plicatilis</name>
    <name type="common">Marine rotifer</name>
    <name type="synonym">Brachionus muelleri</name>
    <dbReference type="NCBI Taxonomy" id="10195"/>
    <lineage>
        <taxon>Eukaryota</taxon>
        <taxon>Metazoa</taxon>
        <taxon>Spiralia</taxon>
        <taxon>Gnathifera</taxon>
        <taxon>Rotifera</taxon>
        <taxon>Eurotatoria</taxon>
        <taxon>Monogononta</taxon>
        <taxon>Pseudotrocha</taxon>
        <taxon>Ploima</taxon>
        <taxon>Brachionidae</taxon>
        <taxon>Brachionus</taxon>
    </lineage>
</organism>
<dbReference type="AlphaFoldDB" id="A0A3M7SBA5"/>
<keyword evidence="2" id="KW-1185">Reference proteome</keyword>
<reference evidence="1 2" key="1">
    <citation type="journal article" date="2018" name="Sci. Rep.">
        <title>Genomic signatures of local adaptation to the degree of environmental predictability in rotifers.</title>
        <authorList>
            <person name="Franch-Gras L."/>
            <person name="Hahn C."/>
            <person name="Garcia-Roger E.M."/>
            <person name="Carmona M.J."/>
            <person name="Serra M."/>
            <person name="Gomez A."/>
        </authorList>
    </citation>
    <scope>NUCLEOTIDE SEQUENCE [LARGE SCALE GENOMIC DNA]</scope>
    <source>
        <strain evidence="1">HYR1</strain>
    </source>
</reference>
<proteinExistence type="predicted"/>
<sequence>MSFSIDSLIASLQARWQISVKSAPLKPWVALAKKSKSTSLEMGDFLKAAFRMFMRDFSSGKGITHGAACLALSNTSRTFASDSPNHMVNNSGPLIDIKLAWHSLAMALASRVLPQPGGP</sequence>
<comment type="caution">
    <text evidence="1">The sequence shown here is derived from an EMBL/GenBank/DDBJ whole genome shotgun (WGS) entry which is preliminary data.</text>
</comment>
<dbReference type="PANTHER" id="PTHR37449">
    <property type="match status" value="1"/>
</dbReference>
<dbReference type="Proteomes" id="UP000276133">
    <property type="component" value="Unassembled WGS sequence"/>
</dbReference>
<gene>
    <name evidence="1" type="ORF">BpHYR1_024706</name>
</gene>
<name>A0A3M7SBA5_BRAPC</name>
<evidence type="ECO:0000313" key="1">
    <source>
        <dbReference type="EMBL" id="RNA33076.1"/>
    </source>
</evidence>
<accession>A0A3M7SBA5</accession>
<dbReference type="OrthoDB" id="8121157at2759"/>
<dbReference type="PANTHER" id="PTHR37449:SF1">
    <property type="entry name" value="OS02G0159950 PROTEIN"/>
    <property type="match status" value="1"/>
</dbReference>
<evidence type="ECO:0000313" key="2">
    <source>
        <dbReference type="Proteomes" id="UP000276133"/>
    </source>
</evidence>
<dbReference type="EMBL" id="REGN01001705">
    <property type="protein sequence ID" value="RNA33076.1"/>
    <property type="molecule type" value="Genomic_DNA"/>
</dbReference>
<protein>
    <submittedName>
        <fullName evidence="1">Ribosome biogenesis atpase rix7</fullName>
    </submittedName>
</protein>